<sequence>MTTPFSIDDDLDNYMLSEGAAVQENAQLPMSVFDLNDDDNKALAIPPTPLFDINTEELFQGCEEETKKRVRFVDDYDEGGSKRQKLEELIGDSVTGEMRQTDEEEEEIDDQLECGDVNRFECDISITENDEEEEEENKQEFIPQRSKSFTMEILVAHLHDIEQLLAHNKCEEAKSKVEYLLEKCHNRTSVRKRVETKRTKKILQGYVHIMCGKRVIGFYSNSYGKPKTVPDMVHVFTIKCAYKNDNLGDITAASIVRDLKKITSCYLYRTQNTPKKHMMVFKHKLEKCIKTISDRLQERRLTVVFENSAWRENLNELTDVQSEMSD</sequence>
<protein>
    <submittedName>
        <fullName evidence="1">Uncharacterized protein</fullName>
    </submittedName>
</protein>
<dbReference type="GeneID" id="27429744"/>
<dbReference type="Proteomes" id="UP000202962">
    <property type="component" value="Segment"/>
</dbReference>
<dbReference type="KEGG" id="vg:27429744"/>
<organism evidence="1 2">
    <name type="scientific">Mocis latipes granulovirus</name>
    <dbReference type="NCBI Taxonomy" id="2072024"/>
    <lineage>
        <taxon>Viruses</taxon>
        <taxon>Viruses incertae sedis</taxon>
        <taxon>Naldaviricetes</taxon>
        <taxon>Lefavirales</taxon>
        <taxon>Baculoviridae</taxon>
        <taxon>Betabaculovirus</taxon>
        <taxon>Betabaculovirus molatipedis</taxon>
    </lineage>
</organism>
<name>A0A162GVA9_9BBAC</name>
<reference evidence="1 2" key="1">
    <citation type="submission" date="2015-03" db="EMBL/GenBank/DDBJ databases">
        <title>The complete genome sequence of Mocis sp. granulovirus.</title>
        <authorList>
            <person name="Ardisson-Araujo D.M.P."/>
            <person name="Melo F.L."/>
            <person name="Sosa-Gomez D.R."/>
            <person name="Ribeiro B.M."/>
        </authorList>
    </citation>
    <scope>NUCLEOTIDE SEQUENCE [LARGE SCALE GENOMIC DNA]</scope>
    <source>
        <strain evidence="1">Southern Brazil</strain>
    </source>
</reference>
<accession>A0A162GVA9</accession>
<proteinExistence type="predicted"/>
<dbReference type="EMBL" id="KR011718">
    <property type="protein sequence ID" value="AKR17407.1"/>
    <property type="molecule type" value="Genomic_DNA"/>
</dbReference>
<evidence type="ECO:0000313" key="2">
    <source>
        <dbReference type="Proteomes" id="UP000202962"/>
    </source>
</evidence>
<keyword evidence="2" id="KW-1185">Reference proteome</keyword>
<evidence type="ECO:0000313" key="1">
    <source>
        <dbReference type="EMBL" id="AKR17407.1"/>
    </source>
</evidence>
<dbReference type="RefSeq" id="YP_009249862.1">
    <property type="nucleotide sequence ID" value="NC_029996.1"/>
</dbReference>